<dbReference type="SFLD" id="SFLDG01135">
    <property type="entry name" value="C1.5.6:_HAD__Beta-PGM__Phospha"/>
    <property type="match status" value="1"/>
</dbReference>
<evidence type="ECO:0000256" key="6">
    <source>
        <dbReference type="ARBA" id="ARBA00022723"/>
    </source>
</evidence>
<dbReference type="SFLD" id="SFLDS00003">
    <property type="entry name" value="Haloacid_Dehalogenase"/>
    <property type="match status" value="1"/>
</dbReference>
<dbReference type="SFLD" id="SFLDG01129">
    <property type="entry name" value="C1.5:_HAD__Beta-PGM__Phosphata"/>
    <property type="match status" value="1"/>
</dbReference>
<comment type="cofactor">
    <cofactor evidence="2">
        <name>Mg(2+)</name>
        <dbReference type="ChEBI" id="CHEBI:18420"/>
    </cofactor>
</comment>
<dbReference type="GO" id="GO:0005975">
    <property type="term" value="P:carbohydrate metabolic process"/>
    <property type="evidence" value="ECO:0007669"/>
    <property type="project" value="InterPro"/>
</dbReference>
<dbReference type="NCBIfam" id="TIGR01549">
    <property type="entry name" value="HAD-SF-IA-v1"/>
    <property type="match status" value="1"/>
</dbReference>
<dbReference type="GO" id="GO:0046872">
    <property type="term" value="F:metal ion binding"/>
    <property type="evidence" value="ECO:0007669"/>
    <property type="project" value="UniProtKB-KW"/>
</dbReference>
<dbReference type="InterPro" id="IPR036412">
    <property type="entry name" value="HAD-like_sf"/>
</dbReference>
<dbReference type="InterPro" id="IPR023198">
    <property type="entry name" value="PGP-like_dom2"/>
</dbReference>
<evidence type="ECO:0000256" key="1">
    <source>
        <dbReference type="ARBA" id="ARBA00000830"/>
    </source>
</evidence>
<evidence type="ECO:0000256" key="9">
    <source>
        <dbReference type="ARBA" id="ARBA00023277"/>
    </source>
</evidence>
<dbReference type="InterPro" id="IPR037512">
    <property type="entry name" value="PGPase_prok"/>
</dbReference>
<dbReference type="PANTHER" id="PTHR43434">
    <property type="entry name" value="PHOSPHOGLYCOLATE PHOSPHATASE"/>
    <property type="match status" value="1"/>
</dbReference>
<dbReference type="Proteomes" id="UP000264310">
    <property type="component" value="Unassembled WGS sequence"/>
</dbReference>
<dbReference type="GO" id="GO:0006281">
    <property type="term" value="P:DNA repair"/>
    <property type="evidence" value="ECO:0007669"/>
    <property type="project" value="TreeGrafter"/>
</dbReference>
<name>A0A371XA27_9HYPH</name>
<keyword evidence="7 10" id="KW-0378">Hydrolase</keyword>
<evidence type="ECO:0000313" key="10">
    <source>
        <dbReference type="EMBL" id="RFC66052.1"/>
    </source>
</evidence>
<reference evidence="10 11" key="1">
    <citation type="submission" date="2018-08" db="EMBL/GenBank/DDBJ databases">
        <title>Fulvimarina sp. 85, whole genome shotgun sequence.</title>
        <authorList>
            <person name="Tuo L."/>
        </authorList>
    </citation>
    <scope>NUCLEOTIDE SEQUENCE [LARGE SCALE GENOMIC DNA]</scope>
    <source>
        <strain evidence="10 11">85</strain>
    </source>
</reference>
<evidence type="ECO:0000313" key="11">
    <source>
        <dbReference type="Proteomes" id="UP000264310"/>
    </source>
</evidence>
<evidence type="ECO:0000256" key="7">
    <source>
        <dbReference type="ARBA" id="ARBA00022801"/>
    </source>
</evidence>
<comment type="pathway">
    <text evidence="3">Organic acid metabolism; glycolate biosynthesis; glycolate from 2-phosphoglycolate: step 1/1.</text>
</comment>
<dbReference type="Pfam" id="PF00702">
    <property type="entry name" value="Hydrolase"/>
    <property type="match status" value="1"/>
</dbReference>
<keyword evidence="8" id="KW-0460">Magnesium</keyword>
<dbReference type="InterPro" id="IPR006439">
    <property type="entry name" value="HAD-SF_hydro_IA"/>
</dbReference>
<comment type="similarity">
    <text evidence="4">Belongs to the HAD-like hydrolase superfamily. CbbY/CbbZ/Gph/YieH family.</text>
</comment>
<keyword evidence="9" id="KW-0119">Carbohydrate metabolism</keyword>
<evidence type="ECO:0000256" key="5">
    <source>
        <dbReference type="ARBA" id="ARBA00013078"/>
    </source>
</evidence>
<dbReference type="GO" id="GO:0008967">
    <property type="term" value="F:phosphoglycolate phosphatase activity"/>
    <property type="evidence" value="ECO:0007669"/>
    <property type="project" value="UniProtKB-EC"/>
</dbReference>
<accession>A0A371XA27</accession>
<dbReference type="AlphaFoldDB" id="A0A371XA27"/>
<dbReference type="NCBIfam" id="TIGR01449">
    <property type="entry name" value="PGP_bact"/>
    <property type="match status" value="1"/>
</dbReference>
<dbReference type="Gene3D" id="1.10.150.240">
    <property type="entry name" value="Putative phosphatase, domain 2"/>
    <property type="match status" value="1"/>
</dbReference>
<comment type="caution">
    <text evidence="10">The sequence shown here is derived from an EMBL/GenBank/DDBJ whole genome shotgun (WGS) entry which is preliminary data.</text>
</comment>
<keyword evidence="11" id="KW-1185">Reference proteome</keyword>
<dbReference type="NCBIfam" id="TIGR01509">
    <property type="entry name" value="HAD-SF-IA-v3"/>
    <property type="match status" value="1"/>
</dbReference>
<evidence type="ECO:0000256" key="2">
    <source>
        <dbReference type="ARBA" id="ARBA00001946"/>
    </source>
</evidence>
<dbReference type="PANTHER" id="PTHR43434:SF1">
    <property type="entry name" value="PHOSPHOGLYCOLATE PHOSPHATASE"/>
    <property type="match status" value="1"/>
</dbReference>
<evidence type="ECO:0000256" key="8">
    <source>
        <dbReference type="ARBA" id="ARBA00022842"/>
    </source>
</evidence>
<dbReference type="InterPro" id="IPR050155">
    <property type="entry name" value="HAD-like_hydrolase_sf"/>
</dbReference>
<dbReference type="InterPro" id="IPR023214">
    <property type="entry name" value="HAD_sf"/>
</dbReference>
<dbReference type="PRINTS" id="PR00413">
    <property type="entry name" value="HADHALOGNASE"/>
</dbReference>
<dbReference type="GO" id="GO:0005829">
    <property type="term" value="C:cytosol"/>
    <property type="evidence" value="ECO:0007669"/>
    <property type="project" value="TreeGrafter"/>
</dbReference>
<dbReference type="EMBL" id="QURL01000001">
    <property type="protein sequence ID" value="RFC66052.1"/>
    <property type="molecule type" value="Genomic_DNA"/>
</dbReference>
<dbReference type="Gene3D" id="3.40.50.1000">
    <property type="entry name" value="HAD superfamily/HAD-like"/>
    <property type="match status" value="1"/>
</dbReference>
<dbReference type="EC" id="3.1.3.18" evidence="5"/>
<dbReference type="OrthoDB" id="9793014at2"/>
<evidence type="ECO:0000256" key="4">
    <source>
        <dbReference type="ARBA" id="ARBA00006171"/>
    </source>
</evidence>
<protein>
    <recommendedName>
        <fullName evidence="5">phosphoglycolate phosphatase</fullName>
        <ecNumber evidence="5">3.1.3.18</ecNumber>
    </recommendedName>
</protein>
<dbReference type="SUPFAM" id="SSF56784">
    <property type="entry name" value="HAD-like"/>
    <property type="match status" value="1"/>
</dbReference>
<proteinExistence type="inferred from homology"/>
<keyword evidence="6" id="KW-0479">Metal-binding</keyword>
<organism evidence="10 11">
    <name type="scientific">Fulvimarina endophytica</name>
    <dbReference type="NCBI Taxonomy" id="2293836"/>
    <lineage>
        <taxon>Bacteria</taxon>
        <taxon>Pseudomonadati</taxon>
        <taxon>Pseudomonadota</taxon>
        <taxon>Alphaproteobacteria</taxon>
        <taxon>Hyphomicrobiales</taxon>
        <taxon>Aurantimonadaceae</taxon>
        <taxon>Fulvimarina</taxon>
    </lineage>
</organism>
<evidence type="ECO:0000256" key="3">
    <source>
        <dbReference type="ARBA" id="ARBA00004818"/>
    </source>
</evidence>
<sequence length="228" mass="24620">MTMTTYRPRAVLFDLDGTLIDSIPDIQEALNDALAERDIDPFDRASVRVMVGGGTGILLERALLRRGVSIEDTERDRLVSRFLEFYEPRASRLTTLLPGAPEALAACRRRGMKVGLVTNKPAAPSRSILEAFGLLADFDLIVGGDAGPAKKPNPDLLLHAAERLDLSAGSCLFVGDSENDVEAARGADMPVAAVENGYTQLSMDEMAPTYRLASLHDLDALLEALPQV</sequence>
<gene>
    <name evidence="10" type="primary">gph</name>
    <name evidence="10" type="ORF">DYI37_00840</name>
</gene>
<comment type="catalytic activity">
    <reaction evidence="1">
        <text>2-phosphoglycolate + H2O = glycolate + phosphate</text>
        <dbReference type="Rhea" id="RHEA:14369"/>
        <dbReference type="ChEBI" id="CHEBI:15377"/>
        <dbReference type="ChEBI" id="CHEBI:29805"/>
        <dbReference type="ChEBI" id="CHEBI:43474"/>
        <dbReference type="ChEBI" id="CHEBI:58033"/>
        <dbReference type="EC" id="3.1.3.18"/>
    </reaction>
</comment>